<accession>A0ABX9TWT0</accession>
<evidence type="ECO:0000256" key="3">
    <source>
        <dbReference type="ARBA" id="ARBA00022692"/>
    </source>
</evidence>
<evidence type="ECO:0000313" key="9">
    <source>
        <dbReference type="Proteomes" id="UP000280271"/>
    </source>
</evidence>
<dbReference type="Pfam" id="PF00892">
    <property type="entry name" value="EamA"/>
    <property type="match status" value="2"/>
</dbReference>
<keyword evidence="4 6" id="KW-1133">Transmembrane helix</keyword>
<keyword evidence="2" id="KW-1003">Cell membrane</keyword>
<feature type="transmembrane region" description="Helical" evidence="6">
    <location>
        <begin position="7"/>
        <end position="29"/>
    </location>
</feature>
<comment type="subcellular location">
    <subcellularLocation>
        <location evidence="1">Cell membrane</location>
        <topology evidence="1">Multi-pass membrane protein</topology>
    </subcellularLocation>
</comment>
<proteinExistence type="predicted"/>
<comment type="caution">
    <text evidence="8">The sequence shown here is derived from an EMBL/GenBank/DDBJ whole genome shotgun (WGS) entry which is preliminary data.</text>
</comment>
<evidence type="ECO:0000256" key="6">
    <source>
        <dbReference type="SAM" id="Phobius"/>
    </source>
</evidence>
<feature type="transmembrane region" description="Helical" evidence="6">
    <location>
        <begin position="272"/>
        <end position="288"/>
    </location>
</feature>
<feature type="transmembrane region" description="Helical" evidence="6">
    <location>
        <begin position="100"/>
        <end position="119"/>
    </location>
</feature>
<dbReference type="PANTHER" id="PTHR42920">
    <property type="entry name" value="OS03G0707200 PROTEIN-RELATED"/>
    <property type="match status" value="1"/>
</dbReference>
<feature type="domain" description="EamA" evidence="7">
    <location>
        <begin position="9"/>
        <end position="142"/>
    </location>
</feature>
<feature type="transmembrane region" description="Helical" evidence="6">
    <location>
        <begin position="217"/>
        <end position="237"/>
    </location>
</feature>
<dbReference type="InterPro" id="IPR051258">
    <property type="entry name" value="Diverse_Substrate_Transporter"/>
</dbReference>
<evidence type="ECO:0000256" key="4">
    <source>
        <dbReference type="ARBA" id="ARBA00022989"/>
    </source>
</evidence>
<evidence type="ECO:0000256" key="5">
    <source>
        <dbReference type="ARBA" id="ARBA00023136"/>
    </source>
</evidence>
<gene>
    <name evidence="8" type="ORF">D9K81_09340</name>
</gene>
<feature type="transmembrane region" description="Helical" evidence="6">
    <location>
        <begin position="41"/>
        <end position="61"/>
    </location>
</feature>
<feature type="domain" description="EamA" evidence="7">
    <location>
        <begin position="157"/>
        <end position="287"/>
    </location>
</feature>
<evidence type="ECO:0000313" key="8">
    <source>
        <dbReference type="EMBL" id="RLL21881.1"/>
    </source>
</evidence>
<keyword evidence="3 6" id="KW-0812">Transmembrane</keyword>
<evidence type="ECO:0000259" key="7">
    <source>
        <dbReference type="Pfam" id="PF00892"/>
    </source>
</evidence>
<dbReference type="PANTHER" id="PTHR42920:SF11">
    <property type="entry name" value="INNER MEMBRANE PROTEIN YTFF"/>
    <property type="match status" value="1"/>
</dbReference>
<dbReference type="Proteomes" id="UP000280271">
    <property type="component" value="Unassembled WGS sequence"/>
</dbReference>
<evidence type="ECO:0000256" key="1">
    <source>
        <dbReference type="ARBA" id="ARBA00004651"/>
    </source>
</evidence>
<feature type="transmembrane region" description="Helical" evidence="6">
    <location>
        <begin position="187"/>
        <end position="205"/>
    </location>
</feature>
<feature type="transmembrane region" description="Helical" evidence="6">
    <location>
        <begin position="73"/>
        <end position="94"/>
    </location>
</feature>
<feature type="transmembrane region" description="Helical" evidence="6">
    <location>
        <begin position="249"/>
        <end position="266"/>
    </location>
</feature>
<dbReference type="InterPro" id="IPR000620">
    <property type="entry name" value="EamA_dom"/>
</dbReference>
<sequence length="298" mass="33854">MQMGSTRFAFILPVIAVLIWSLNIVVTRYVVDFISPLSISFYRWLLAFIVLTPFMVVPVWRHRTQLLQLWPKLALLSAFGMVLYQGLAYTAAHYTTATNMGLINAFTPVFTIVIAIFILKEFPSPLTIMGCGISFAGLVLVITQGQFARLIDFGQYSGDLLMVLAVFLYAFYGVFLKKWQISLPVMVSLYIQILFALFYHLPFVYWQGLDALNADNIGSVLYAGIFPSIFATLFWMMAVQRLGPNSTSIFMNFMPIFTAVIAYFWLAEQWGIYHTVGTVLTIFGVLLAQNNRFWQKEA</sequence>
<name>A0ABX9TWT0_9GAMM</name>
<organism evidence="8 9">
    <name type="scientific">Acinetobacter chengduensis</name>
    <dbReference type="NCBI Taxonomy" id="2420890"/>
    <lineage>
        <taxon>Bacteria</taxon>
        <taxon>Pseudomonadati</taxon>
        <taxon>Pseudomonadota</taxon>
        <taxon>Gammaproteobacteria</taxon>
        <taxon>Moraxellales</taxon>
        <taxon>Moraxellaceae</taxon>
        <taxon>Acinetobacter</taxon>
    </lineage>
</organism>
<dbReference type="RefSeq" id="WP_120375752.1">
    <property type="nucleotide sequence ID" value="NZ_RCHC01000008.1"/>
</dbReference>
<keyword evidence="9" id="KW-1185">Reference proteome</keyword>
<keyword evidence="5 6" id="KW-0472">Membrane</keyword>
<dbReference type="EMBL" id="RCHC01000008">
    <property type="protein sequence ID" value="RLL21881.1"/>
    <property type="molecule type" value="Genomic_DNA"/>
</dbReference>
<dbReference type="SUPFAM" id="SSF103481">
    <property type="entry name" value="Multidrug resistance efflux transporter EmrE"/>
    <property type="match status" value="2"/>
</dbReference>
<dbReference type="InterPro" id="IPR037185">
    <property type="entry name" value="EmrE-like"/>
</dbReference>
<reference evidence="8 9" key="1">
    <citation type="submission" date="2018-09" db="EMBL/GenBank/DDBJ databases">
        <title>The draft genome of Acinetobacter sp. strains.</title>
        <authorList>
            <person name="Qin J."/>
            <person name="Feng Y."/>
            <person name="Zong Z."/>
        </authorList>
    </citation>
    <scope>NUCLEOTIDE SEQUENCE [LARGE SCALE GENOMIC DNA]</scope>
    <source>
        <strain evidence="8 9">WCHAc060005</strain>
    </source>
</reference>
<feature type="transmembrane region" description="Helical" evidence="6">
    <location>
        <begin position="153"/>
        <end position="175"/>
    </location>
</feature>
<protein>
    <submittedName>
        <fullName evidence="8">DMT family transporter</fullName>
    </submittedName>
</protein>
<evidence type="ECO:0000256" key="2">
    <source>
        <dbReference type="ARBA" id="ARBA00022475"/>
    </source>
</evidence>
<feature type="transmembrane region" description="Helical" evidence="6">
    <location>
        <begin position="126"/>
        <end position="147"/>
    </location>
</feature>